<organism evidence="1 2">
    <name type="scientific">Euphydryas editha</name>
    <name type="common">Edith's checkerspot</name>
    <dbReference type="NCBI Taxonomy" id="104508"/>
    <lineage>
        <taxon>Eukaryota</taxon>
        <taxon>Metazoa</taxon>
        <taxon>Ecdysozoa</taxon>
        <taxon>Arthropoda</taxon>
        <taxon>Hexapoda</taxon>
        <taxon>Insecta</taxon>
        <taxon>Pterygota</taxon>
        <taxon>Neoptera</taxon>
        <taxon>Endopterygota</taxon>
        <taxon>Lepidoptera</taxon>
        <taxon>Glossata</taxon>
        <taxon>Ditrysia</taxon>
        <taxon>Papilionoidea</taxon>
        <taxon>Nymphalidae</taxon>
        <taxon>Nymphalinae</taxon>
        <taxon>Euphydryas</taxon>
    </lineage>
</organism>
<keyword evidence="2" id="KW-1185">Reference proteome</keyword>
<dbReference type="InterPro" id="IPR036397">
    <property type="entry name" value="RNaseH_sf"/>
</dbReference>
<dbReference type="PANTHER" id="PTHR47326">
    <property type="entry name" value="TRANSPOSABLE ELEMENT TC3 TRANSPOSASE-LIKE PROTEIN"/>
    <property type="match status" value="1"/>
</dbReference>
<reference evidence="1" key="1">
    <citation type="submission" date="2022-03" db="EMBL/GenBank/DDBJ databases">
        <authorList>
            <person name="Tunstrom K."/>
        </authorList>
    </citation>
    <scope>NUCLEOTIDE SEQUENCE</scope>
</reference>
<dbReference type="GO" id="GO:0003676">
    <property type="term" value="F:nucleic acid binding"/>
    <property type="evidence" value="ECO:0007669"/>
    <property type="project" value="InterPro"/>
</dbReference>
<evidence type="ECO:0000313" key="1">
    <source>
        <dbReference type="EMBL" id="CAH2088796.1"/>
    </source>
</evidence>
<dbReference type="Proteomes" id="UP001153954">
    <property type="component" value="Unassembled WGS sequence"/>
</dbReference>
<sequence length="253" mass="30295">MARRRDAPFTSEDYEQMHYFYGYARGNAAEAARLFREQVERRGDRVLERWPDHRTILRVRDTYREGRLPGTIPGRLPLIRDPALVEEVIEEIERNPSSEGYHPYHIQKVQQLKPEDYPRRVRFCQEMLRRQAVNENFFKTILWTDESHFKRTGIFNMHNYHIWAVDNPHLARQANFHEQFSVNLWSGIVNEQLIGPFQLPDRLNGKEYLNFLTNNLDPLLEEIDLETRRDMYFQNDGAPCHYARIVYARSETI</sequence>
<gene>
    <name evidence="1" type="ORF">EEDITHA_LOCUS4925</name>
</gene>
<name>A0AAU9TPK8_EUPED</name>
<proteinExistence type="predicted"/>
<dbReference type="AlphaFoldDB" id="A0AAU9TPK8"/>
<dbReference type="EMBL" id="CAKOGL010000007">
    <property type="protein sequence ID" value="CAH2088796.1"/>
    <property type="molecule type" value="Genomic_DNA"/>
</dbReference>
<evidence type="ECO:0008006" key="3">
    <source>
        <dbReference type="Google" id="ProtNLM"/>
    </source>
</evidence>
<accession>A0AAU9TPK8</accession>
<protein>
    <recommendedName>
        <fullName evidence="3">Transposase</fullName>
    </recommendedName>
</protein>
<dbReference type="Gene3D" id="3.30.420.10">
    <property type="entry name" value="Ribonuclease H-like superfamily/Ribonuclease H"/>
    <property type="match status" value="1"/>
</dbReference>
<dbReference type="PANTHER" id="PTHR47326:SF1">
    <property type="entry name" value="HTH PSQ-TYPE DOMAIN-CONTAINING PROTEIN"/>
    <property type="match status" value="1"/>
</dbReference>
<evidence type="ECO:0000313" key="2">
    <source>
        <dbReference type="Proteomes" id="UP001153954"/>
    </source>
</evidence>
<comment type="caution">
    <text evidence="1">The sequence shown here is derived from an EMBL/GenBank/DDBJ whole genome shotgun (WGS) entry which is preliminary data.</text>
</comment>